<dbReference type="Gene3D" id="3.30.1490.480">
    <property type="entry name" value="Endolytic murein transglycosylase"/>
    <property type="match status" value="1"/>
</dbReference>
<keyword evidence="3" id="KW-1185">Reference proteome</keyword>
<keyword evidence="1" id="KW-0812">Transmembrane</keyword>
<dbReference type="AlphaFoldDB" id="A0A1Y0IHI9"/>
<name>A0A1Y0IHI9_9BACL</name>
<sequence length="275" mass="29723">MQQPNFDLLKETVGKRFGSVSTDYGLPELTEGLFTVEQLDFLQEQSASLPSDTGMLEGMILQNVNKGKVLRVGHAPTGESLFTVRIPVNKTAFVLTLAYSTETWHLHSIEAVQTRRQEIGKLLLGGLIGSAATALVALLLSSFSSGDDIVAQAKEEGYIVLTQEEYATQTGQSQVAVATQDPNAKKAGATAPDAKTDAVATEAAAETGESVTFQLKEGMTTWDLTSFLQEEGLISDQAQFSQKLTDLGLDVLLRPQEYSFQKGMSEDEVIEALKK</sequence>
<evidence type="ECO:0000313" key="3">
    <source>
        <dbReference type="Proteomes" id="UP000195437"/>
    </source>
</evidence>
<evidence type="ECO:0000256" key="1">
    <source>
        <dbReference type="SAM" id="Phobius"/>
    </source>
</evidence>
<keyword evidence="1" id="KW-0472">Membrane</keyword>
<proteinExistence type="predicted"/>
<organism evidence="2 3">
    <name type="scientific">Tumebacillus avium</name>
    <dbReference type="NCBI Taxonomy" id="1903704"/>
    <lineage>
        <taxon>Bacteria</taxon>
        <taxon>Bacillati</taxon>
        <taxon>Bacillota</taxon>
        <taxon>Bacilli</taxon>
        <taxon>Bacillales</taxon>
        <taxon>Alicyclobacillaceae</taxon>
        <taxon>Tumebacillus</taxon>
    </lineage>
</organism>
<feature type="transmembrane region" description="Helical" evidence="1">
    <location>
        <begin position="122"/>
        <end position="143"/>
    </location>
</feature>
<dbReference type="KEGG" id="tum:CBW65_01670"/>
<dbReference type="OrthoDB" id="2372411at2"/>
<evidence type="ECO:0000313" key="2">
    <source>
        <dbReference type="EMBL" id="ARU59908.1"/>
    </source>
</evidence>
<reference evidence="3" key="1">
    <citation type="submission" date="2017-05" db="EMBL/GenBank/DDBJ databases">
        <authorList>
            <person name="Sung H."/>
        </authorList>
    </citation>
    <scope>NUCLEOTIDE SEQUENCE [LARGE SCALE GENOMIC DNA]</scope>
    <source>
        <strain evidence="3">AR23208</strain>
    </source>
</reference>
<dbReference type="Proteomes" id="UP000195437">
    <property type="component" value="Chromosome"/>
</dbReference>
<gene>
    <name evidence="2" type="ORF">CBW65_01670</name>
</gene>
<dbReference type="EMBL" id="CP021434">
    <property type="protein sequence ID" value="ARU59908.1"/>
    <property type="molecule type" value="Genomic_DNA"/>
</dbReference>
<dbReference type="RefSeq" id="WP_087455295.1">
    <property type="nucleotide sequence ID" value="NZ_CP021434.1"/>
</dbReference>
<keyword evidence="1" id="KW-1133">Transmembrane helix</keyword>
<accession>A0A1Y0IHI9</accession>
<protein>
    <submittedName>
        <fullName evidence="2">Uncharacterized protein</fullName>
    </submittedName>
</protein>